<dbReference type="KEGG" id="phc:BBI08_11405"/>
<dbReference type="AlphaFoldDB" id="A0A1C7DS12"/>
<sequence length="108" mass="12369">MPIYNKLVRDAIPEVIAKTGKEFSTRILSEDEYVVELKKKLSEELDEYHAAKNNEEAVEELADILELLHAATKIHGSSVEELENIRKAKAEKRGGFEKRIFLIEVEDD</sequence>
<protein>
    <submittedName>
        <fullName evidence="1">Phosphoribosyl-ATP pyrophosphohydrolase</fullName>
    </submittedName>
</protein>
<gene>
    <name evidence="1" type="ORF">BBI08_11405</name>
</gene>
<proteinExistence type="predicted"/>
<dbReference type="EMBL" id="CP016537">
    <property type="protein sequence ID" value="ANU14440.1"/>
    <property type="molecule type" value="Genomic_DNA"/>
</dbReference>
<accession>A0A1C7DS12</accession>
<dbReference type="RefSeq" id="WP_008496144.1">
    <property type="nucleotide sequence ID" value="NZ_CP016537.2"/>
</dbReference>
<dbReference type="CDD" id="cd11532">
    <property type="entry name" value="NTP-PPase_COG4997"/>
    <property type="match status" value="1"/>
</dbReference>
<evidence type="ECO:0000313" key="2">
    <source>
        <dbReference type="Proteomes" id="UP000092687"/>
    </source>
</evidence>
<dbReference type="OrthoDB" id="9813491at2"/>
<evidence type="ECO:0000313" key="1">
    <source>
        <dbReference type="EMBL" id="ANU14440.1"/>
    </source>
</evidence>
<dbReference type="InterPro" id="IPR038735">
    <property type="entry name" value="MSMEG_1276-like_NTP-PPase_dom"/>
</dbReference>
<organism evidence="1 2">
    <name type="scientific">Planococcus halocryophilus</name>
    <dbReference type="NCBI Taxonomy" id="1215089"/>
    <lineage>
        <taxon>Bacteria</taxon>
        <taxon>Bacillati</taxon>
        <taxon>Bacillota</taxon>
        <taxon>Bacilli</taxon>
        <taxon>Bacillales</taxon>
        <taxon>Caryophanaceae</taxon>
        <taxon>Planococcus</taxon>
    </lineage>
</organism>
<dbReference type="GO" id="GO:0016787">
    <property type="term" value="F:hydrolase activity"/>
    <property type="evidence" value="ECO:0007669"/>
    <property type="project" value="UniProtKB-KW"/>
</dbReference>
<dbReference type="STRING" id="1215089.BBI08_11405"/>
<dbReference type="SUPFAM" id="SSF101386">
    <property type="entry name" value="all-alpha NTP pyrophosphatases"/>
    <property type="match status" value="1"/>
</dbReference>
<reference evidence="1" key="1">
    <citation type="submission" date="2016-10" db="EMBL/GenBank/DDBJ databases">
        <authorList>
            <person name="de Groot N.N."/>
        </authorList>
    </citation>
    <scope>NUCLEOTIDE SEQUENCE</scope>
    <source>
        <strain evidence="1">DSM 24743</strain>
    </source>
</reference>
<keyword evidence="1" id="KW-0378">Hydrolase</keyword>
<name>A0A1C7DS12_9BACL</name>
<keyword evidence="2" id="KW-1185">Reference proteome</keyword>
<dbReference type="Proteomes" id="UP000092687">
    <property type="component" value="Chromosome"/>
</dbReference>